<protein>
    <submittedName>
        <fullName evidence="1">Uncharacterized protein</fullName>
    </submittedName>
</protein>
<organism evidence="1 2">
    <name type="scientific">Scleroderma citrinum Foug A</name>
    <dbReference type="NCBI Taxonomy" id="1036808"/>
    <lineage>
        <taxon>Eukaryota</taxon>
        <taxon>Fungi</taxon>
        <taxon>Dikarya</taxon>
        <taxon>Basidiomycota</taxon>
        <taxon>Agaricomycotina</taxon>
        <taxon>Agaricomycetes</taxon>
        <taxon>Agaricomycetidae</taxon>
        <taxon>Boletales</taxon>
        <taxon>Sclerodermatineae</taxon>
        <taxon>Sclerodermataceae</taxon>
        <taxon>Scleroderma</taxon>
    </lineage>
</organism>
<name>A0A0C3E705_9AGAM</name>
<keyword evidence="2" id="KW-1185">Reference proteome</keyword>
<sequence>MDVGSHIGRKSKHRDIRSPFRPEILFSDKSLLRGIEKVTLCTSQRMENLVQYGLPQGDSK</sequence>
<accession>A0A0C3E705</accession>
<gene>
    <name evidence="1" type="ORF">SCLCIDRAFT_1208762</name>
</gene>
<dbReference type="InParanoid" id="A0A0C3E705"/>
<proteinExistence type="predicted"/>
<dbReference type="AlphaFoldDB" id="A0A0C3E705"/>
<dbReference type="Proteomes" id="UP000053989">
    <property type="component" value="Unassembled WGS sequence"/>
</dbReference>
<dbReference type="HOGENOM" id="CLU_2943152_0_0_1"/>
<reference evidence="1 2" key="1">
    <citation type="submission" date="2014-04" db="EMBL/GenBank/DDBJ databases">
        <authorList>
            <consortium name="DOE Joint Genome Institute"/>
            <person name="Kuo A."/>
            <person name="Kohler A."/>
            <person name="Nagy L.G."/>
            <person name="Floudas D."/>
            <person name="Copeland A."/>
            <person name="Barry K.W."/>
            <person name="Cichocki N."/>
            <person name="Veneault-Fourrey C."/>
            <person name="LaButti K."/>
            <person name="Lindquist E.A."/>
            <person name="Lipzen A."/>
            <person name="Lundell T."/>
            <person name="Morin E."/>
            <person name="Murat C."/>
            <person name="Sun H."/>
            <person name="Tunlid A."/>
            <person name="Henrissat B."/>
            <person name="Grigoriev I.V."/>
            <person name="Hibbett D.S."/>
            <person name="Martin F."/>
            <person name="Nordberg H.P."/>
            <person name="Cantor M.N."/>
            <person name="Hua S.X."/>
        </authorList>
    </citation>
    <scope>NUCLEOTIDE SEQUENCE [LARGE SCALE GENOMIC DNA]</scope>
    <source>
        <strain evidence="1 2">Foug A</strain>
    </source>
</reference>
<dbReference type="EMBL" id="KN822008">
    <property type="protein sequence ID" value="KIM68570.1"/>
    <property type="molecule type" value="Genomic_DNA"/>
</dbReference>
<reference evidence="2" key="2">
    <citation type="submission" date="2015-01" db="EMBL/GenBank/DDBJ databases">
        <title>Evolutionary Origins and Diversification of the Mycorrhizal Mutualists.</title>
        <authorList>
            <consortium name="DOE Joint Genome Institute"/>
            <consortium name="Mycorrhizal Genomics Consortium"/>
            <person name="Kohler A."/>
            <person name="Kuo A."/>
            <person name="Nagy L.G."/>
            <person name="Floudas D."/>
            <person name="Copeland A."/>
            <person name="Barry K.W."/>
            <person name="Cichocki N."/>
            <person name="Veneault-Fourrey C."/>
            <person name="LaButti K."/>
            <person name="Lindquist E.A."/>
            <person name="Lipzen A."/>
            <person name="Lundell T."/>
            <person name="Morin E."/>
            <person name="Murat C."/>
            <person name="Riley R."/>
            <person name="Ohm R."/>
            <person name="Sun H."/>
            <person name="Tunlid A."/>
            <person name="Henrissat B."/>
            <person name="Grigoriev I.V."/>
            <person name="Hibbett D.S."/>
            <person name="Martin F."/>
        </authorList>
    </citation>
    <scope>NUCLEOTIDE SEQUENCE [LARGE SCALE GENOMIC DNA]</scope>
    <source>
        <strain evidence="2">Foug A</strain>
    </source>
</reference>
<evidence type="ECO:0000313" key="1">
    <source>
        <dbReference type="EMBL" id="KIM68570.1"/>
    </source>
</evidence>
<evidence type="ECO:0000313" key="2">
    <source>
        <dbReference type="Proteomes" id="UP000053989"/>
    </source>
</evidence>